<organism evidence="4 5">
    <name type="scientific">Novipirellula caenicola</name>
    <dbReference type="NCBI Taxonomy" id="1536901"/>
    <lineage>
        <taxon>Bacteria</taxon>
        <taxon>Pseudomonadati</taxon>
        <taxon>Planctomycetota</taxon>
        <taxon>Planctomycetia</taxon>
        <taxon>Pirellulales</taxon>
        <taxon>Pirellulaceae</taxon>
        <taxon>Novipirellula</taxon>
    </lineage>
</organism>
<protein>
    <recommendedName>
        <fullName evidence="3">N-acetyltransferase domain-containing protein</fullName>
    </recommendedName>
</protein>
<evidence type="ECO:0000256" key="1">
    <source>
        <dbReference type="ARBA" id="ARBA00022679"/>
    </source>
</evidence>
<dbReference type="SUPFAM" id="SSF55729">
    <property type="entry name" value="Acyl-CoA N-acyltransferases (Nat)"/>
    <property type="match status" value="1"/>
</dbReference>
<evidence type="ECO:0000259" key="3">
    <source>
        <dbReference type="PROSITE" id="PS51186"/>
    </source>
</evidence>
<comment type="caution">
    <text evidence="4">The sequence shown here is derived from an EMBL/GenBank/DDBJ whole genome shotgun (WGS) entry which is preliminary data.</text>
</comment>
<dbReference type="InterPro" id="IPR016181">
    <property type="entry name" value="Acyl_CoA_acyltransferase"/>
</dbReference>
<dbReference type="Proteomes" id="UP001416858">
    <property type="component" value="Unassembled WGS sequence"/>
</dbReference>
<evidence type="ECO:0000313" key="4">
    <source>
        <dbReference type="EMBL" id="GAA5507534.1"/>
    </source>
</evidence>
<keyword evidence="1" id="KW-0808">Transferase</keyword>
<evidence type="ECO:0000313" key="5">
    <source>
        <dbReference type="Proteomes" id="UP001416858"/>
    </source>
</evidence>
<gene>
    <name evidence="4" type="ORF">Rcae01_02990</name>
</gene>
<keyword evidence="5" id="KW-1185">Reference proteome</keyword>
<accession>A0ABP9VQS9</accession>
<dbReference type="CDD" id="cd04301">
    <property type="entry name" value="NAT_SF"/>
    <property type="match status" value="1"/>
</dbReference>
<sequence>MPCDSAPSLSIKFVRIEFQSDLYAQAIELRHAVLRQPLGLAFSPEQLAAEHDQLHFGMLGGDDLLACVSVMLLSPTTAKIRQMAVDATRQGRGIGSNLLCRVELELKSMGVECIQLHARETARRFYERLGYTATGERFTEVTLPHIKMTKTMVTC</sequence>
<dbReference type="Pfam" id="PF13673">
    <property type="entry name" value="Acetyltransf_10"/>
    <property type="match status" value="1"/>
</dbReference>
<dbReference type="InterPro" id="IPR050832">
    <property type="entry name" value="Bact_Acetyltransf"/>
</dbReference>
<proteinExistence type="predicted"/>
<dbReference type="InterPro" id="IPR000182">
    <property type="entry name" value="GNAT_dom"/>
</dbReference>
<evidence type="ECO:0000256" key="2">
    <source>
        <dbReference type="ARBA" id="ARBA00023315"/>
    </source>
</evidence>
<feature type="domain" description="N-acetyltransferase" evidence="3">
    <location>
        <begin position="11"/>
        <end position="153"/>
    </location>
</feature>
<dbReference type="PANTHER" id="PTHR43877">
    <property type="entry name" value="AMINOALKYLPHOSPHONATE N-ACETYLTRANSFERASE-RELATED-RELATED"/>
    <property type="match status" value="1"/>
</dbReference>
<dbReference type="PROSITE" id="PS51186">
    <property type="entry name" value="GNAT"/>
    <property type="match status" value="1"/>
</dbReference>
<dbReference type="Gene3D" id="3.40.630.30">
    <property type="match status" value="1"/>
</dbReference>
<name>A0ABP9VQS9_9BACT</name>
<dbReference type="EMBL" id="BAABRO010000005">
    <property type="protein sequence ID" value="GAA5507534.1"/>
    <property type="molecule type" value="Genomic_DNA"/>
</dbReference>
<reference evidence="4 5" key="1">
    <citation type="submission" date="2024-02" db="EMBL/GenBank/DDBJ databases">
        <title>Rhodopirellula caenicola NBRC 110016.</title>
        <authorList>
            <person name="Ichikawa N."/>
            <person name="Katano-Makiyama Y."/>
            <person name="Hidaka K."/>
        </authorList>
    </citation>
    <scope>NUCLEOTIDE SEQUENCE [LARGE SCALE GENOMIC DNA]</scope>
    <source>
        <strain evidence="4 5">NBRC 110016</strain>
    </source>
</reference>
<keyword evidence="2" id="KW-0012">Acyltransferase</keyword>